<dbReference type="PANTHER" id="PTHR43649">
    <property type="entry name" value="ARABINOSE-BINDING PROTEIN-RELATED"/>
    <property type="match status" value="1"/>
</dbReference>
<evidence type="ECO:0000256" key="1">
    <source>
        <dbReference type="ARBA" id="ARBA00004196"/>
    </source>
</evidence>
<sequence length="469" mass="50157">MNDQTTTPSRRAILRGALYLPVGITLASCATSGGGGSDEETTGATTGASEGNPFGLPENSTVDAVIFDGGYGVDYVEFAGEIFAQEHEGSTVEVTPSTQIATQLQPRFVGGNPPDLVDNSGSNQIGFNTILGQLEDLTDVIDAPNLEGTTIRDTLYGGVLAPGTFGDKFAAINYVLTVYGVWYSQSLFDENGWTPPTTWAEAKELGAAAKEQDKYLFLWGTEAATYYQTLAVDSAIKEGGDEVRLALENLEPNCWSHEAVQGVFQAMKEIIDLGYFKPGGAGTQFTAAQAQWSNDQAALLYPTGSWIENEMKGNTADNFQMRGVPSFSLTSSSAMPAEALHSTAGEPYIVPSEAANVAGGKEVLRIMLSEEAATNFCREKLAPTIVKGLVPEDGFGSTALVSQTDMLEAAGDNIFTWNFVSLYGMNTEQLPIWNSFLGGNKSVEDLTSELQAITDRVREDPSIEKITVE</sequence>
<feature type="compositionally biased region" description="Low complexity" evidence="5">
    <location>
        <begin position="42"/>
        <end position="51"/>
    </location>
</feature>
<evidence type="ECO:0000256" key="4">
    <source>
        <dbReference type="ARBA" id="ARBA00022729"/>
    </source>
</evidence>
<dbReference type="NCBIfam" id="TIGR03851">
    <property type="entry name" value="chitin_NgcE"/>
    <property type="match status" value="1"/>
</dbReference>
<proteinExistence type="inferred from homology"/>
<evidence type="ECO:0000256" key="2">
    <source>
        <dbReference type="ARBA" id="ARBA00008520"/>
    </source>
</evidence>
<feature type="region of interest" description="Disordered" evidence="5">
    <location>
        <begin position="30"/>
        <end position="58"/>
    </location>
</feature>
<gene>
    <name evidence="6" type="primary">ngcE</name>
    <name evidence="6" type="ORF">GCM10023169_41240</name>
</gene>
<dbReference type="SUPFAM" id="SSF53850">
    <property type="entry name" value="Periplasmic binding protein-like II"/>
    <property type="match status" value="1"/>
</dbReference>
<evidence type="ECO:0000256" key="5">
    <source>
        <dbReference type="SAM" id="MobiDB-lite"/>
    </source>
</evidence>
<name>A0ABP8LS50_9MICO</name>
<comment type="subcellular location">
    <subcellularLocation>
        <location evidence="1">Cell envelope</location>
    </subcellularLocation>
</comment>
<dbReference type="Proteomes" id="UP001500622">
    <property type="component" value="Unassembled WGS sequence"/>
</dbReference>
<organism evidence="6 7">
    <name type="scientific">Georgenia halophila</name>
    <dbReference type="NCBI Taxonomy" id="620889"/>
    <lineage>
        <taxon>Bacteria</taxon>
        <taxon>Bacillati</taxon>
        <taxon>Actinomycetota</taxon>
        <taxon>Actinomycetes</taxon>
        <taxon>Micrococcales</taxon>
        <taxon>Bogoriellaceae</taxon>
        <taxon>Georgenia</taxon>
    </lineage>
</organism>
<keyword evidence="7" id="KW-1185">Reference proteome</keyword>
<dbReference type="RefSeq" id="WP_345219172.1">
    <property type="nucleotide sequence ID" value="NZ_BAABGN010000027.1"/>
</dbReference>
<dbReference type="InterPro" id="IPR006059">
    <property type="entry name" value="SBP"/>
</dbReference>
<dbReference type="Pfam" id="PF01547">
    <property type="entry name" value="SBP_bac_1"/>
    <property type="match status" value="1"/>
</dbReference>
<dbReference type="InterPro" id="IPR050490">
    <property type="entry name" value="Bact_solute-bd_prot1"/>
</dbReference>
<dbReference type="EMBL" id="BAABGN010000027">
    <property type="protein sequence ID" value="GAA4434086.1"/>
    <property type="molecule type" value="Genomic_DNA"/>
</dbReference>
<dbReference type="PANTHER" id="PTHR43649:SF31">
    <property type="entry name" value="SN-GLYCEROL-3-PHOSPHATE-BINDING PERIPLASMIC PROTEIN UGPB"/>
    <property type="match status" value="1"/>
</dbReference>
<keyword evidence="4" id="KW-0732">Signal</keyword>
<evidence type="ECO:0000313" key="6">
    <source>
        <dbReference type="EMBL" id="GAA4434086.1"/>
    </source>
</evidence>
<comment type="caution">
    <text evidence="6">The sequence shown here is derived from an EMBL/GenBank/DDBJ whole genome shotgun (WGS) entry which is preliminary data.</text>
</comment>
<accession>A0ABP8LS50</accession>
<evidence type="ECO:0000256" key="3">
    <source>
        <dbReference type="ARBA" id="ARBA00022448"/>
    </source>
</evidence>
<dbReference type="InterPro" id="IPR022386">
    <property type="entry name" value="Chitin_NgcE"/>
</dbReference>
<reference evidence="7" key="1">
    <citation type="journal article" date="2019" name="Int. J. Syst. Evol. Microbiol.">
        <title>The Global Catalogue of Microorganisms (GCM) 10K type strain sequencing project: providing services to taxonomists for standard genome sequencing and annotation.</title>
        <authorList>
            <consortium name="The Broad Institute Genomics Platform"/>
            <consortium name="The Broad Institute Genome Sequencing Center for Infectious Disease"/>
            <person name="Wu L."/>
            <person name="Ma J."/>
        </authorList>
    </citation>
    <scope>NUCLEOTIDE SEQUENCE [LARGE SCALE GENOMIC DNA]</scope>
    <source>
        <strain evidence="7">JCM 17810</strain>
    </source>
</reference>
<dbReference type="Gene3D" id="3.40.190.10">
    <property type="entry name" value="Periplasmic binding protein-like II"/>
    <property type="match status" value="2"/>
</dbReference>
<keyword evidence="3" id="KW-0813">Transport</keyword>
<comment type="similarity">
    <text evidence="2">Belongs to the bacterial solute-binding protein 1 family.</text>
</comment>
<protein>
    <submittedName>
        <fullName evidence="6">N-acetylglucosamine/diacetylchitobiose ABC transporter substrate-binding protein</fullName>
    </submittedName>
</protein>
<evidence type="ECO:0000313" key="7">
    <source>
        <dbReference type="Proteomes" id="UP001500622"/>
    </source>
</evidence>